<protein>
    <submittedName>
        <fullName evidence="1">Glycosyltransferase family 2 protein</fullName>
    </submittedName>
</protein>
<dbReference type="RefSeq" id="WP_200197465.1">
    <property type="nucleotide sequence ID" value="NZ_JAENHM010000069.1"/>
</dbReference>
<dbReference type="EMBL" id="JAENHM010000069">
    <property type="protein sequence ID" value="MBK1840738.1"/>
    <property type="molecule type" value="Genomic_DNA"/>
</dbReference>
<dbReference type="Gene3D" id="3.90.550.10">
    <property type="entry name" value="Spore Coat Polysaccharide Biosynthesis Protein SpsA, Chain A"/>
    <property type="match status" value="1"/>
</dbReference>
<comment type="caution">
    <text evidence="1">The sequence shown here is derived from an EMBL/GenBank/DDBJ whole genome shotgun (WGS) entry which is preliminary data.</text>
</comment>
<dbReference type="InterPro" id="IPR029044">
    <property type="entry name" value="Nucleotide-diphossugar_trans"/>
</dbReference>
<proteinExistence type="predicted"/>
<keyword evidence="2" id="KW-1185">Reference proteome</keyword>
<dbReference type="SUPFAM" id="SSF53448">
    <property type="entry name" value="Nucleotide-diphospho-sugar transferases"/>
    <property type="match status" value="1"/>
</dbReference>
<gene>
    <name evidence="1" type="ORF">JHL17_25365</name>
</gene>
<reference evidence="2" key="1">
    <citation type="submission" date="2021-01" db="EMBL/GenBank/DDBJ databases">
        <title>Genome public.</title>
        <authorList>
            <person name="Liu C."/>
            <person name="Sun Q."/>
        </authorList>
    </citation>
    <scope>NUCLEOTIDE SEQUENCE [LARGE SCALE GENOMIC DNA]</scope>
    <source>
        <strain evidence="2">YIM B02556</strain>
    </source>
</reference>
<name>A0ABS1FBM7_9PROT</name>
<dbReference type="Proteomes" id="UP000652760">
    <property type="component" value="Unassembled WGS sequence"/>
</dbReference>
<accession>A0ABS1FBM7</accession>
<evidence type="ECO:0000313" key="2">
    <source>
        <dbReference type="Proteomes" id="UP000652760"/>
    </source>
</evidence>
<organism evidence="1 2">
    <name type="scientific">Azospirillum endophyticum</name>
    <dbReference type="NCBI Taxonomy" id="2800326"/>
    <lineage>
        <taxon>Bacteria</taxon>
        <taxon>Pseudomonadati</taxon>
        <taxon>Pseudomonadota</taxon>
        <taxon>Alphaproteobacteria</taxon>
        <taxon>Rhodospirillales</taxon>
        <taxon>Azospirillaceae</taxon>
        <taxon>Azospirillum</taxon>
    </lineage>
</organism>
<evidence type="ECO:0000313" key="1">
    <source>
        <dbReference type="EMBL" id="MBK1840738.1"/>
    </source>
</evidence>
<dbReference type="CDD" id="cd00761">
    <property type="entry name" value="Glyco_tranf_GTA_type"/>
    <property type="match status" value="1"/>
</dbReference>
<sequence>MGLSSSKKILCFALAYLNVEVFERFISSIIPEKDKIDLVVVENGSKNSNKMREIVDRYADNFIIGHFLFRRNIYFNAMQLAIDEIMRSSHINLGNYDYFIITDGDLVPDKGWLDEIISVLSHNAEVFSCGMGVHLVNKPASLSMQKVFPIPDVDCGSYMESRMGWVFMTFTRENFYSFFSYRNKWQTLLHDQELFYYAKYRMQKKVGKIKNMKAYHLTWDYLTPEYIENKYKIIDPWQHNSYSEYVLHIPEYGSNYFFESPIVTEHSTDLKTNLREVVFENYLDEDVSVCLSDDNEFSKNSSHDMKNILITQNDTVSIHFGAIGILNFFIRTKGGRVIEGKRPVSPETDKFTIRILESGDTIAEIFDLSKAVPCGGEVATRVAFREGKGLFIHTAKTETLGGRAKISSLDLSGAIYMLVRVYLDHSKASSARFSVTVNGEGSNNTSLNWKSPPCSYPEKGRIYKIPINIIDRKSDIFLDVFLSSSEEDTSYGWFYFENIQLIYRADEMPHGDWATAHRTG</sequence>